<comment type="caution">
    <text evidence="4">The sequence shown here is derived from an EMBL/GenBank/DDBJ whole genome shotgun (WGS) entry which is preliminary data.</text>
</comment>
<dbReference type="VEuPathDB" id="AmoebaDB:KM1_145680"/>
<evidence type="ECO:0000256" key="2">
    <source>
        <dbReference type="ARBA" id="ARBA00022840"/>
    </source>
</evidence>
<keyword evidence="2" id="KW-0067">ATP-binding</keyword>
<protein>
    <submittedName>
        <fullName evidence="4">Long-chain-fatty-acid--coa ligase putative</fullName>
    </submittedName>
</protein>
<reference evidence="4 5" key="1">
    <citation type="submission" date="2016-05" db="EMBL/GenBank/DDBJ databases">
        <title>First whole genome sequencing of Entamoeba histolytica HM1:IMSS-clone-6.</title>
        <authorList>
            <person name="Mukherjee Avik.K."/>
            <person name="Izumyama S."/>
            <person name="Nakada-Tsukui K."/>
            <person name="Nozaki T."/>
        </authorList>
    </citation>
    <scope>NUCLEOTIDE SEQUENCE [LARGE SCALE GENOMIC DNA]</scope>
    <source>
        <strain evidence="4 5">HM1:IMSS clone 6</strain>
    </source>
</reference>
<dbReference type="InterPro" id="IPR042099">
    <property type="entry name" value="ANL_N_sf"/>
</dbReference>
<name>A0A5K1UDN5_ENTHI</name>
<feature type="domain" description="AMP-dependent synthetase/ligase" evidence="3">
    <location>
        <begin position="70"/>
        <end position="467"/>
    </location>
</feature>
<dbReference type="GO" id="GO:0004467">
    <property type="term" value="F:long-chain fatty acid-CoA ligase activity"/>
    <property type="evidence" value="ECO:0007669"/>
    <property type="project" value="TreeGrafter"/>
</dbReference>
<dbReference type="Pfam" id="PF00501">
    <property type="entry name" value="AMP-binding"/>
    <property type="match status" value="1"/>
</dbReference>
<dbReference type="Proteomes" id="UP000078387">
    <property type="component" value="Unassembled WGS sequence"/>
</dbReference>
<organism evidence="4 5">
    <name type="scientific">Entamoeba histolytica</name>
    <dbReference type="NCBI Taxonomy" id="5759"/>
    <lineage>
        <taxon>Eukaryota</taxon>
        <taxon>Amoebozoa</taxon>
        <taxon>Evosea</taxon>
        <taxon>Archamoebae</taxon>
        <taxon>Mastigamoebida</taxon>
        <taxon>Entamoebidae</taxon>
        <taxon>Entamoeba</taxon>
    </lineage>
</organism>
<dbReference type="AlphaFoldDB" id="A0A5K1UDN5"/>
<dbReference type="VEuPathDB" id="AmoebaDB:EHI8A_199710"/>
<evidence type="ECO:0000256" key="1">
    <source>
        <dbReference type="ARBA" id="ARBA00022741"/>
    </source>
</evidence>
<dbReference type="PROSITE" id="PS00455">
    <property type="entry name" value="AMP_BINDING"/>
    <property type="match status" value="1"/>
</dbReference>
<dbReference type="GO" id="GO:0005783">
    <property type="term" value="C:endoplasmic reticulum"/>
    <property type="evidence" value="ECO:0007669"/>
    <property type="project" value="TreeGrafter"/>
</dbReference>
<dbReference type="VEuPathDB" id="AmoebaDB:EHI5A_225980"/>
<dbReference type="VEuPathDB" id="AmoebaDB:EHI7A_176350"/>
<gene>
    <name evidence="4" type="ORF">CL6EHI_188590</name>
</gene>
<dbReference type="VEuPathDB" id="AmoebaDB:EHI_188590"/>
<evidence type="ECO:0000313" key="4">
    <source>
        <dbReference type="EMBL" id="GAT97832.1"/>
    </source>
</evidence>
<dbReference type="PANTHER" id="PTHR43272">
    <property type="entry name" value="LONG-CHAIN-FATTY-ACID--COA LIGASE"/>
    <property type="match status" value="1"/>
</dbReference>
<dbReference type="InterPro" id="IPR020845">
    <property type="entry name" value="AMP-binding_CS"/>
</dbReference>
<dbReference type="Gene3D" id="3.40.50.12780">
    <property type="entry name" value="N-terminal domain of ligase-like"/>
    <property type="match status" value="1"/>
</dbReference>
<keyword evidence="4" id="KW-0436">Ligase</keyword>
<proteinExistence type="predicted"/>
<dbReference type="SUPFAM" id="SSF56801">
    <property type="entry name" value="Acetyl-CoA synthetase-like"/>
    <property type="match status" value="1"/>
</dbReference>
<dbReference type="EMBL" id="BDEQ01000001">
    <property type="protein sequence ID" value="GAT97832.1"/>
    <property type="molecule type" value="Genomic_DNA"/>
</dbReference>
<accession>A0A5K1UDN5</accession>
<dbReference type="OMA" id="LECCWDI"/>
<evidence type="ECO:0000259" key="3">
    <source>
        <dbReference type="Pfam" id="PF00501"/>
    </source>
</evidence>
<keyword evidence="1" id="KW-0547">Nucleotide-binding</keyword>
<dbReference type="InterPro" id="IPR000873">
    <property type="entry name" value="AMP-dep_synth/lig_dom"/>
</dbReference>
<evidence type="ECO:0000313" key="5">
    <source>
        <dbReference type="Proteomes" id="UP000078387"/>
    </source>
</evidence>
<sequence>MTTTFTKDHLKREKDCLYIGCKRNGWNSNCYISREEFSNQTGYSLLKKRVEKYPEENLWGYRSKVEGKWTDYQWINGTVALEMIDAMAAGIVNTLKVKKGERCGIITHNRYEWFVVQHAMNRQGIIPIFLYATLGADALDYIVKKMELKYLFCGTPIKTGLQLCEMNPTMGLITFDDTNDVPKSVKHFNYSELLNQGRQNPIDPDLPNPNDTFSIIFTSGTSGLPKGVVHTHISVNNAIYSFITANCFDPIKLAYKKINYCYLPSAHVFDQQIALAFMYGYGSVGFNSAGVASIVDDMKHLHPTFLIAVPRVLQKIYDKFIETVSTSCIANTLFKIAYYYKSNAVHNKSTTLINWDTVLFNKVKETLGGKLEIILNGSAPLTPELYDWLRVCTGAQIFQGYGMTESFGGFCTAAPGLHDDNLTSIGSACLDVNIRLVSIPEMDYSIEGESPAGEIQVKAGQIFKEYYDDEQQTKVAFTDDGFLCTGDIGRINYDGSLSIIDRKKNLFKLAQGEYIAVEPLENTYSLCPLVSQCFIYGESTDTFITAIIVPEMKEFTEFMKMKFNFEGTKEELQSFANLKEPKEAFRQELEKYVRTKNVPGYEVVRNIYIELTPFSEANGLLTPSFKSRRPQIKKKYATILTDLRQEIL</sequence>
<dbReference type="GO" id="GO:0016020">
    <property type="term" value="C:membrane"/>
    <property type="evidence" value="ECO:0007669"/>
    <property type="project" value="TreeGrafter"/>
</dbReference>
<dbReference type="GO" id="GO:0005524">
    <property type="term" value="F:ATP binding"/>
    <property type="evidence" value="ECO:0007669"/>
    <property type="project" value="UniProtKB-KW"/>
</dbReference>
<dbReference type="PANTHER" id="PTHR43272:SF33">
    <property type="entry name" value="AMP-BINDING DOMAIN-CONTAINING PROTEIN-RELATED"/>
    <property type="match status" value="1"/>
</dbReference>